<sequence length="207" mass="22583">GGASGASSGHSAAAAAAAAASALCSGGLPDRPCQFYRVQVMGAPRVGKSTLCSQFMSSESQVTQRMNRCRRSFGFAKQIFNDLVSEARKSAALILVANKSDLVRNRDVTHDEAKNLASVYGAKYIEISTALNHNVDELLVSILSQIRVQLKRIEKEKCKLLSRQKDGRGLRASLRLRSPRQALGNFFRKHFSSKSCEDLEPPNQQAQ</sequence>
<dbReference type="PRINTS" id="PR00449">
    <property type="entry name" value="RASTRNSFRMNG"/>
</dbReference>
<evidence type="ECO:0000256" key="2">
    <source>
        <dbReference type="ARBA" id="ARBA00022553"/>
    </source>
</evidence>
<dbReference type="SUPFAM" id="SSF52540">
    <property type="entry name" value="P-loop containing nucleoside triphosphate hydrolases"/>
    <property type="match status" value="1"/>
</dbReference>
<dbReference type="InterPro" id="IPR001806">
    <property type="entry name" value="Small_GTPase"/>
</dbReference>
<organism evidence="3 4">
    <name type="scientific">Macrostomum lignano</name>
    <dbReference type="NCBI Taxonomy" id="282301"/>
    <lineage>
        <taxon>Eukaryota</taxon>
        <taxon>Metazoa</taxon>
        <taxon>Spiralia</taxon>
        <taxon>Lophotrochozoa</taxon>
        <taxon>Platyhelminthes</taxon>
        <taxon>Rhabditophora</taxon>
        <taxon>Macrostomorpha</taxon>
        <taxon>Macrostomida</taxon>
        <taxon>Macrostomidae</taxon>
        <taxon>Macrostomum</taxon>
    </lineage>
</organism>
<evidence type="ECO:0000256" key="1">
    <source>
        <dbReference type="ARBA" id="ARBA00008846"/>
    </source>
</evidence>
<dbReference type="WBParaSite" id="maker-uti_cns_0015603-snap-gene-0.3-mRNA-1">
    <property type="protein sequence ID" value="maker-uti_cns_0015603-snap-gene-0.3-mRNA-1"/>
    <property type="gene ID" value="maker-uti_cns_0015603-snap-gene-0.3"/>
</dbReference>
<accession>A0A1I8ISS9</accession>
<dbReference type="InterPro" id="IPR027417">
    <property type="entry name" value="P-loop_NTPase"/>
</dbReference>
<dbReference type="SMART" id="SM00175">
    <property type="entry name" value="RAB"/>
    <property type="match status" value="1"/>
</dbReference>
<name>A0A1I8ISS9_9PLAT</name>
<dbReference type="AlphaFoldDB" id="A0A1I8ISS9"/>
<dbReference type="PANTHER" id="PTHR45775">
    <property type="entry name" value="RAD, GEM/KIR FAMILY MEMBER 2, ISOFORM C"/>
    <property type="match status" value="1"/>
</dbReference>
<evidence type="ECO:0000313" key="3">
    <source>
        <dbReference type="Proteomes" id="UP000095280"/>
    </source>
</evidence>
<dbReference type="GO" id="GO:0003924">
    <property type="term" value="F:GTPase activity"/>
    <property type="evidence" value="ECO:0007669"/>
    <property type="project" value="InterPro"/>
</dbReference>
<dbReference type="InterPro" id="IPR051641">
    <property type="entry name" value="RGK_GTP-binding_reg"/>
</dbReference>
<dbReference type="GO" id="GO:0005246">
    <property type="term" value="F:calcium channel regulator activity"/>
    <property type="evidence" value="ECO:0007669"/>
    <property type="project" value="TreeGrafter"/>
</dbReference>
<dbReference type="Gene3D" id="3.40.50.300">
    <property type="entry name" value="P-loop containing nucleotide triphosphate hydrolases"/>
    <property type="match status" value="1"/>
</dbReference>
<dbReference type="GO" id="GO:0005886">
    <property type="term" value="C:plasma membrane"/>
    <property type="evidence" value="ECO:0007669"/>
    <property type="project" value="TreeGrafter"/>
</dbReference>
<comment type="similarity">
    <text evidence="1">Belongs to the small GTPase superfamily. RGK family.</text>
</comment>
<dbReference type="PANTHER" id="PTHR45775:SF6">
    <property type="entry name" value="RAD, GEM_KIR FAMILY MEMBER 2, ISOFORM C"/>
    <property type="match status" value="1"/>
</dbReference>
<dbReference type="GO" id="GO:0005525">
    <property type="term" value="F:GTP binding"/>
    <property type="evidence" value="ECO:0007669"/>
    <property type="project" value="InterPro"/>
</dbReference>
<dbReference type="SMART" id="SM00173">
    <property type="entry name" value="RAS"/>
    <property type="match status" value="1"/>
</dbReference>
<keyword evidence="2" id="KW-0597">Phosphoprotein</keyword>
<dbReference type="Pfam" id="PF00071">
    <property type="entry name" value="Ras"/>
    <property type="match status" value="1"/>
</dbReference>
<reference evidence="4" key="1">
    <citation type="submission" date="2016-11" db="UniProtKB">
        <authorList>
            <consortium name="WormBaseParasite"/>
        </authorList>
    </citation>
    <scope>IDENTIFICATION</scope>
</reference>
<keyword evidence="3" id="KW-1185">Reference proteome</keyword>
<dbReference type="Proteomes" id="UP000095280">
    <property type="component" value="Unplaced"/>
</dbReference>
<proteinExistence type="inferred from homology"/>
<evidence type="ECO:0000313" key="4">
    <source>
        <dbReference type="WBParaSite" id="maker-uti_cns_0015603-snap-gene-0.3-mRNA-1"/>
    </source>
</evidence>
<protein>
    <submittedName>
        <fullName evidence="4">Small monomeric GTPase</fullName>
    </submittedName>
</protein>